<feature type="region of interest" description="Disordered" evidence="1">
    <location>
        <begin position="85"/>
        <end position="125"/>
    </location>
</feature>
<evidence type="ECO:0000256" key="1">
    <source>
        <dbReference type="SAM" id="MobiDB-lite"/>
    </source>
</evidence>
<sequence length="125" mass="13613">MTLAKSQQEPEAFKNTLRSGSSPKSNLDMTTALNCSPETEDSVQLLLNFQPTDTELVSLKPGKAAVLVATHFSEQIETVIKKFQPQPGYRGAARPGVLPPPRRKHSEPLRPGPSLARPHSPLDFG</sequence>
<name>A0ABM5C8T2_VICPA</name>
<evidence type="ECO:0000313" key="3">
    <source>
        <dbReference type="RefSeq" id="XP_072805073.1"/>
    </source>
</evidence>
<gene>
    <name evidence="3" type="primary">LOC140688980</name>
</gene>
<dbReference type="GeneID" id="140688980"/>
<feature type="compositionally biased region" description="Polar residues" evidence="1">
    <location>
        <begin position="16"/>
        <end position="37"/>
    </location>
</feature>
<dbReference type="Proteomes" id="UP001652581">
    <property type="component" value="Chromosome 24"/>
</dbReference>
<protein>
    <submittedName>
        <fullName evidence="3">Uncharacterized protein isoform X2</fullName>
    </submittedName>
</protein>
<reference evidence="3" key="1">
    <citation type="submission" date="2025-08" db="UniProtKB">
        <authorList>
            <consortium name="RefSeq"/>
        </authorList>
    </citation>
    <scope>IDENTIFICATION</scope>
</reference>
<evidence type="ECO:0000313" key="2">
    <source>
        <dbReference type="Proteomes" id="UP001652581"/>
    </source>
</evidence>
<dbReference type="RefSeq" id="XP_072805073.1">
    <property type="nucleotide sequence ID" value="XM_072948972.1"/>
</dbReference>
<feature type="region of interest" description="Disordered" evidence="1">
    <location>
        <begin position="1"/>
        <end position="40"/>
    </location>
</feature>
<organism evidence="2 3">
    <name type="scientific">Vicugna pacos</name>
    <name type="common">Alpaca</name>
    <name type="synonym">Lama pacos</name>
    <dbReference type="NCBI Taxonomy" id="30538"/>
    <lineage>
        <taxon>Eukaryota</taxon>
        <taxon>Metazoa</taxon>
        <taxon>Chordata</taxon>
        <taxon>Craniata</taxon>
        <taxon>Vertebrata</taxon>
        <taxon>Euteleostomi</taxon>
        <taxon>Mammalia</taxon>
        <taxon>Eutheria</taxon>
        <taxon>Laurasiatheria</taxon>
        <taxon>Artiodactyla</taxon>
        <taxon>Tylopoda</taxon>
        <taxon>Camelidae</taxon>
        <taxon>Vicugna</taxon>
    </lineage>
</organism>
<accession>A0ABM5C8T2</accession>
<proteinExistence type="predicted"/>
<keyword evidence="2" id="KW-1185">Reference proteome</keyword>